<evidence type="ECO:0000313" key="8">
    <source>
        <dbReference type="Proteomes" id="UP001595616"/>
    </source>
</evidence>
<evidence type="ECO:0000259" key="6">
    <source>
        <dbReference type="Pfam" id="PF04138"/>
    </source>
</evidence>
<name>A0ABV7YSS1_9BACT</name>
<evidence type="ECO:0000256" key="1">
    <source>
        <dbReference type="ARBA" id="ARBA00004141"/>
    </source>
</evidence>
<gene>
    <name evidence="7" type="ORF">ACFOOI_00450</name>
</gene>
<keyword evidence="8" id="KW-1185">Reference proteome</keyword>
<feature type="transmembrane region" description="Helical" evidence="5">
    <location>
        <begin position="97"/>
        <end position="119"/>
    </location>
</feature>
<keyword evidence="2 5" id="KW-0812">Transmembrane</keyword>
<dbReference type="EMBL" id="JBHRYQ010000001">
    <property type="protein sequence ID" value="MFC3809106.1"/>
    <property type="molecule type" value="Genomic_DNA"/>
</dbReference>
<reference evidence="8" key="1">
    <citation type="journal article" date="2019" name="Int. J. Syst. Evol. Microbiol.">
        <title>The Global Catalogue of Microorganisms (GCM) 10K type strain sequencing project: providing services to taxonomists for standard genome sequencing and annotation.</title>
        <authorList>
            <consortium name="The Broad Institute Genomics Platform"/>
            <consortium name="The Broad Institute Genome Sequencing Center for Infectious Disease"/>
            <person name="Wu L."/>
            <person name="Ma J."/>
        </authorList>
    </citation>
    <scope>NUCLEOTIDE SEQUENCE [LARGE SCALE GENOMIC DNA]</scope>
    <source>
        <strain evidence="8">CECT 7956</strain>
    </source>
</reference>
<evidence type="ECO:0000313" key="7">
    <source>
        <dbReference type="EMBL" id="MFC3809106.1"/>
    </source>
</evidence>
<evidence type="ECO:0000256" key="5">
    <source>
        <dbReference type="SAM" id="Phobius"/>
    </source>
</evidence>
<dbReference type="RefSeq" id="WP_379840162.1">
    <property type="nucleotide sequence ID" value="NZ_JBHRYQ010000001.1"/>
</dbReference>
<feature type="transmembrane region" description="Helical" evidence="5">
    <location>
        <begin position="55"/>
        <end position="77"/>
    </location>
</feature>
<accession>A0ABV7YSS1</accession>
<dbReference type="Proteomes" id="UP001595616">
    <property type="component" value="Unassembled WGS sequence"/>
</dbReference>
<comment type="subcellular location">
    <subcellularLocation>
        <location evidence="1">Membrane</location>
        <topology evidence="1">Multi-pass membrane protein</topology>
    </subcellularLocation>
</comment>
<dbReference type="InterPro" id="IPR007267">
    <property type="entry name" value="GtrA_DPMS_TM"/>
</dbReference>
<keyword evidence="3 5" id="KW-1133">Transmembrane helix</keyword>
<organism evidence="7 8">
    <name type="scientific">Lacihabitans lacunae</name>
    <dbReference type="NCBI Taxonomy" id="1028214"/>
    <lineage>
        <taxon>Bacteria</taxon>
        <taxon>Pseudomonadati</taxon>
        <taxon>Bacteroidota</taxon>
        <taxon>Cytophagia</taxon>
        <taxon>Cytophagales</taxon>
        <taxon>Leadbetterellaceae</taxon>
        <taxon>Lacihabitans</taxon>
    </lineage>
</organism>
<feature type="transmembrane region" description="Helical" evidence="5">
    <location>
        <begin position="23"/>
        <end position="43"/>
    </location>
</feature>
<protein>
    <submittedName>
        <fullName evidence="7">GtrA family protein</fullName>
    </submittedName>
</protein>
<evidence type="ECO:0000256" key="4">
    <source>
        <dbReference type="ARBA" id="ARBA00023136"/>
    </source>
</evidence>
<dbReference type="Pfam" id="PF04138">
    <property type="entry name" value="GtrA_DPMS_TM"/>
    <property type="match status" value="1"/>
</dbReference>
<evidence type="ECO:0000256" key="2">
    <source>
        <dbReference type="ARBA" id="ARBA00022692"/>
    </source>
</evidence>
<feature type="domain" description="GtrA/DPMS transmembrane" evidence="6">
    <location>
        <begin position="9"/>
        <end position="126"/>
    </location>
</feature>
<evidence type="ECO:0000256" key="3">
    <source>
        <dbReference type="ARBA" id="ARBA00022989"/>
    </source>
</evidence>
<comment type="caution">
    <text evidence="7">The sequence shown here is derived from an EMBL/GenBank/DDBJ whole genome shotgun (WGS) entry which is preliminary data.</text>
</comment>
<proteinExistence type="predicted"/>
<keyword evidence="4 5" id="KW-0472">Membrane</keyword>
<sequence length="141" mass="15710">MIQYIVGSIICIRYFGTSLETGVALGFIISFPIGFILSKVFAFAAKQSGNTRRELIKFMMVIVISGLITVKGAVLTYDALTYLFGDFKYTLPIVNHTFSPVGTISHFAGMGFSFVFNFFTHKKFTFVETGIFNKIKALKNT</sequence>